<dbReference type="RefSeq" id="WP_250580838.1">
    <property type="nucleotide sequence ID" value="NZ_JAMLJN010000003.1"/>
</dbReference>
<name>A0ABT0TFH9_9FLAO</name>
<protein>
    <submittedName>
        <fullName evidence="2">Glycosyltransferase family 4 protein</fullName>
    </submittedName>
</protein>
<dbReference type="PANTHER" id="PTHR12526">
    <property type="entry name" value="GLYCOSYLTRANSFERASE"/>
    <property type="match status" value="1"/>
</dbReference>
<accession>A0ABT0TFH9</accession>
<dbReference type="EMBL" id="JAMLJN010000003">
    <property type="protein sequence ID" value="MCL9769736.1"/>
    <property type="molecule type" value="Genomic_DNA"/>
</dbReference>
<dbReference type="Gene3D" id="3.40.50.2000">
    <property type="entry name" value="Glycogen Phosphorylase B"/>
    <property type="match status" value="1"/>
</dbReference>
<reference evidence="2 3" key="1">
    <citation type="submission" date="2022-05" db="EMBL/GenBank/DDBJ databases">
        <title>Flavobacterium sp., isolated from activated sludge.</title>
        <authorList>
            <person name="Ran Q."/>
        </authorList>
    </citation>
    <scope>NUCLEOTIDE SEQUENCE [LARGE SCALE GENOMIC DNA]</scope>
    <source>
        <strain evidence="2 3">HXWNR69</strain>
    </source>
</reference>
<gene>
    <name evidence="2" type="ORF">NAT47_04835</name>
</gene>
<dbReference type="SUPFAM" id="SSF53756">
    <property type="entry name" value="UDP-Glycosyltransferase/glycogen phosphorylase"/>
    <property type="match status" value="1"/>
</dbReference>
<organism evidence="2 3">
    <name type="scientific">Flavobacterium fragile</name>
    <dbReference type="NCBI Taxonomy" id="2949085"/>
    <lineage>
        <taxon>Bacteria</taxon>
        <taxon>Pseudomonadati</taxon>
        <taxon>Bacteroidota</taxon>
        <taxon>Flavobacteriia</taxon>
        <taxon>Flavobacteriales</taxon>
        <taxon>Flavobacteriaceae</taxon>
        <taxon>Flavobacterium</taxon>
    </lineage>
</organism>
<evidence type="ECO:0000313" key="2">
    <source>
        <dbReference type="EMBL" id="MCL9769736.1"/>
    </source>
</evidence>
<dbReference type="Pfam" id="PF00534">
    <property type="entry name" value="Glycos_transf_1"/>
    <property type="match status" value="1"/>
</dbReference>
<dbReference type="Proteomes" id="UP001203342">
    <property type="component" value="Unassembled WGS sequence"/>
</dbReference>
<feature type="domain" description="Glycosyl transferase family 1" evidence="1">
    <location>
        <begin position="215"/>
        <end position="372"/>
    </location>
</feature>
<dbReference type="InterPro" id="IPR001296">
    <property type="entry name" value="Glyco_trans_1"/>
</dbReference>
<evidence type="ECO:0000259" key="1">
    <source>
        <dbReference type="Pfam" id="PF00534"/>
    </source>
</evidence>
<dbReference type="CDD" id="cd03801">
    <property type="entry name" value="GT4_PimA-like"/>
    <property type="match status" value="1"/>
</dbReference>
<proteinExistence type="predicted"/>
<evidence type="ECO:0000313" key="3">
    <source>
        <dbReference type="Proteomes" id="UP001203342"/>
    </source>
</evidence>
<sequence length="394" mass="45154">MKNLKSIIKKGVNTIYALFNYAFFLTKDVRKIKNCECLFFFPYYHTGGAERVHVNILKAIENKNCVVIFTMGSATKSFYDAFKNTAEIIELNPILNKRNKWINAHLQKSIIEAINHSNSIENVFGCNTSYYYQILSRLSKKIKKIDLFHAFEENDSRILDVVNSANTIHKRIVINLKAKNDIIEFYKLHHVNPQLINNIEVIQNGIELTEATYSSKNENAIKIGFVGRWSAEKRPELFLEIAKRINAQVSNIEFVMAGTGMKSNIVLIKNAKVSFLGEIIDKEKMIELYKSLHFVLVTSVYEGFPMVMMEAMAHGVIPISTNVGGIKEHITNNENGLLIDETNEEEMVNLFCEHILNLVKNTEEKNRISKAAFDYASEHFGIDKFNKSYKNIFS</sequence>
<keyword evidence="3" id="KW-1185">Reference proteome</keyword>
<comment type="caution">
    <text evidence="2">The sequence shown here is derived from an EMBL/GenBank/DDBJ whole genome shotgun (WGS) entry which is preliminary data.</text>
</comment>